<dbReference type="InterPro" id="IPR016047">
    <property type="entry name" value="M23ase_b-sheet_dom"/>
</dbReference>
<keyword evidence="1" id="KW-1133">Transmembrane helix</keyword>
<keyword evidence="1" id="KW-0812">Transmembrane</keyword>
<dbReference type="EMBL" id="VMGL01000057">
    <property type="protein sequence ID" value="TSC95735.1"/>
    <property type="molecule type" value="Genomic_DNA"/>
</dbReference>
<evidence type="ECO:0000256" key="1">
    <source>
        <dbReference type="SAM" id="Phobius"/>
    </source>
</evidence>
<dbReference type="PANTHER" id="PTHR21666">
    <property type="entry name" value="PEPTIDASE-RELATED"/>
    <property type="match status" value="1"/>
</dbReference>
<sequence>MDGNENPDEIDGGGGEKGSKIAQELRRRVVSAILKNPYVLAILAAVFIIVIIFSVIGLGLMAQSSNLGSTPVQQAEASSITQLLAMARDEDSVTKIIQDKVKKDKFLSVVNKVKEEINSAKSNTEVNKNRVEISNKQIDIISNALEQLGDATKFPPGSQKFSDKIKEIIKAAGEIKKNWTPVRCSPDWEFCLPLVAEPGFGRRHPHGRSYGVQGYKGKIIGGRFFTNPYGSEGELVDPIDLSVKAGTAVYAPISGKATAHPAGYDSHVLINNKEGGHFAVLGHIDPNFTGEKTVVVGEKVGTIRKGGINPRSKKFSGAHLHFELRLNGKNIHGPAPYQNEKAIWKVAVKALLKR</sequence>
<protein>
    <recommendedName>
        <fullName evidence="2">M23ase beta-sheet core domain-containing protein</fullName>
    </recommendedName>
</protein>
<dbReference type="CDD" id="cd12797">
    <property type="entry name" value="M23_peptidase"/>
    <property type="match status" value="1"/>
</dbReference>
<dbReference type="InterPro" id="IPR050570">
    <property type="entry name" value="Cell_wall_metabolism_enzyme"/>
</dbReference>
<gene>
    <name evidence="3" type="ORF">CEN88_439</name>
</gene>
<evidence type="ECO:0000313" key="4">
    <source>
        <dbReference type="Proteomes" id="UP000318711"/>
    </source>
</evidence>
<reference evidence="3 4" key="1">
    <citation type="submission" date="2017-07" db="EMBL/GenBank/DDBJ databases">
        <title>Mechanisms for carbon and nitrogen cycling indicate functional differentiation within the Candidate Phyla Radiation.</title>
        <authorList>
            <person name="Danczak R.E."/>
            <person name="Johnston M.D."/>
            <person name="Kenah C."/>
            <person name="Slattery M."/>
            <person name="Wrighton K.C."/>
            <person name="Wilkins M.J."/>
        </authorList>
    </citation>
    <scope>NUCLEOTIDE SEQUENCE [LARGE SCALE GENOMIC DNA]</scope>
    <source>
        <strain evidence="3">Licking1014_2</strain>
    </source>
</reference>
<dbReference type="SUPFAM" id="SSF51261">
    <property type="entry name" value="Duplicated hybrid motif"/>
    <property type="match status" value="1"/>
</dbReference>
<feature type="domain" description="M23ase beta-sheet core" evidence="2">
    <location>
        <begin position="239"/>
        <end position="331"/>
    </location>
</feature>
<accession>A0A554LS98</accession>
<keyword evidence="1" id="KW-0472">Membrane</keyword>
<name>A0A554LS98_9BACT</name>
<dbReference type="Pfam" id="PF01551">
    <property type="entry name" value="Peptidase_M23"/>
    <property type="match status" value="1"/>
</dbReference>
<proteinExistence type="predicted"/>
<evidence type="ECO:0000313" key="3">
    <source>
        <dbReference type="EMBL" id="TSC95735.1"/>
    </source>
</evidence>
<feature type="transmembrane region" description="Helical" evidence="1">
    <location>
        <begin position="38"/>
        <end position="62"/>
    </location>
</feature>
<dbReference type="InterPro" id="IPR011055">
    <property type="entry name" value="Dup_hybrid_motif"/>
</dbReference>
<dbReference type="Gene3D" id="2.70.70.10">
    <property type="entry name" value="Glucose Permease (Domain IIA)"/>
    <property type="match status" value="1"/>
</dbReference>
<comment type="caution">
    <text evidence="3">The sequence shown here is derived from an EMBL/GenBank/DDBJ whole genome shotgun (WGS) entry which is preliminary data.</text>
</comment>
<dbReference type="AlphaFoldDB" id="A0A554LS98"/>
<dbReference type="PANTHER" id="PTHR21666:SF270">
    <property type="entry name" value="MUREIN HYDROLASE ACTIVATOR ENVC"/>
    <property type="match status" value="1"/>
</dbReference>
<evidence type="ECO:0000259" key="2">
    <source>
        <dbReference type="Pfam" id="PF01551"/>
    </source>
</evidence>
<dbReference type="GO" id="GO:0004222">
    <property type="term" value="F:metalloendopeptidase activity"/>
    <property type="evidence" value="ECO:0007669"/>
    <property type="project" value="TreeGrafter"/>
</dbReference>
<dbReference type="Proteomes" id="UP000318711">
    <property type="component" value="Unassembled WGS sequence"/>
</dbReference>
<organism evidence="3 4">
    <name type="scientific">Candidatus Berkelbacteria bacterium Licking1014_2</name>
    <dbReference type="NCBI Taxonomy" id="2017146"/>
    <lineage>
        <taxon>Bacteria</taxon>
        <taxon>Candidatus Berkelbacteria</taxon>
    </lineage>
</organism>